<dbReference type="PANTHER" id="PTHR43352">
    <property type="entry name" value="ACETYL-COA SYNTHETASE"/>
    <property type="match status" value="1"/>
</dbReference>
<evidence type="ECO:0000313" key="4">
    <source>
        <dbReference type="EMBL" id="MZR30216.1"/>
    </source>
</evidence>
<evidence type="ECO:0000313" key="5">
    <source>
        <dbReference type="Proteomes" id="UP000476030"/>
    </source>
</evidence>
<keyword evidence="1 4" id="KW-0436">Ligase</keyword>
<evidence type="ECO:0000259" key="3">
    <source>
        <dbReference type="Pfam" id="PF13193"/>
    </source>
</evidence>
<reference evidence="4 5" key="1">
    <citation type="submission" date="2019-12" db="EMBL/GenBank/DDBJ databases">
        <title>Snethiella sp. nov. sp. isolated from sea sand.</title>
        <authorList>
            <person name="Kim J."/>
            <person name="Jeong S.E."/>
            <person name="Jung H.S."/>
            <person name="Jeon C.O."/>
        </authorList>
    </citation>
    <scope>NUCLEOTIDE SEQUENCE [LARGE SCALE GENOMIC DNA]</scope>
    <source>
        <strain evidence="4 5">DP05</strain>
    </source>
</reference>
<dbReference type="Pfam" id="PF13193">
    <property type="entry name" value="AMP-binding_C"/>
    <property type="match status" value="1"/>
</dbReference>
<keyword evidence="5" id="KW-1185">Reference proteome</keyword>
<dbReference type="InterPro" id="IPR025110">
    <property type="entry name" value="AMP-bd_C"/>
</dbReference>
<dbReference type="Gene3D" id="3.40.50.12820">
    <property type="match status" value="1"/>
</dbReference>
<gene>
    <name evidence="4" type="ORF">GQE98_06150</name>
</gene>
<organism evidence="4 5">
    <name type="scientific">Sneathiella litorea</name>
    <dbReference type="NCBI Taxonomy" id="2606216"/>
    <lineage>
        <taxon>Bacteria</taxon>
        <taxon>Pseudomonadati</taxon>
        <taxon>Pseudomonadota</taxon>
        <taxon>Alphaproteobacteria</taxon>
        <taxon>Sneathiellales</taxon>
        <taxon>Sneathiellaceae</taxon>
        <taxon>Sneathiella</taxon>
    </lineage>
</organism>
<dbReference type="SUPFAM" id="SSF56801">
    <property type="entry name" value="Acetyl-CoA synthetase-like"/>
    <property type="match status" value="1"/>
</dbReference>
<dbReference type="Gene3D" id="3.30.300.30">
    <property type="match status" value="1"/>
</dbReference>
<dbReference type="CDD" id="cd05959">
    <property type="entry name" value="BCL_4HBCL"/>
    <property type="match status" value="1"/>
</dbReference>
<dbReference type="RefSeq" id="WP_161314732.1">
    <property type="nucleotide sequence ID" value="NZ_WTUW01000001.1"/>
</dbReference>
<comment type="caution">
    <text evidence="4">The sequence shown here is derived from an EMBL/GenBank/DDBJ whole genome shotgun (WGS) entry which is preliminary data.</text>
</comment>
<dbReference type="Pfam" id="PF00501">
    <property type="entry name" value="AMP-binding"/>
    <property type="match status" value="1"/>
</dbReference>
<dbReference type="GO" id="GO:0044550">
    <property type="term" value="P:secondary metabolite biosynthetic process"/>
    <property type="evidence" value="ECO:0007669"/>
    <property type="project" value="TreeGrafter"/>
</dbReference>
<dbReference type="Gene3D" id="2.30.38.10">
    <property type="entry name" value="Luciferase, Domain 3"/>
    <property type="match status" value="1"/>
</dbReference>
<evidence type="ECO:0000256" key="1">
    <source>
        <dbReference type="ARBA" id="ARBA00022598"/>
    </source>
</evidence>
<sequence>MANNTDMGEFFNATVDLIDHNITEGRGQKTAVIDKSGSHSYQALSDNINRFANALKEVGVQQEQRIILCLNDTIDFPVCFLGAIKAGIIPVPVNTRFTETDYAFILKDSRAVALIVSDDLLAPFESHLESYPALKSIIVSGSNTGEHKSLSDLVKAQSPEFSAVQTTRDDMCFWLYTSGTTGMPKGTVHLHGNLSATAELYAKETTGIREDDIMFSAAKLFFAYGLGNGLTFPFSVGATAILLEGPPTPETVCDILHEQAPTIFYGVPTLFAMLLASGLLPKNGEHNLRFCVSAGEALPADLLTRWQKQMGIDILDGIGSTEMLHIFLSNRPGDVRPGSTGKPVTGYKIRLQGDDGLPVPRGEMGALEISGPSSAVMYWNQRDKSLETFQGPWTRAGDKYYQDEEGYYIYCGRTDDMLKVGGIYVSPFEVEAALIEHEAVLEAAVVGKEDSDQLVKPKAIIVAKQADIDHEILAEELKQFVKERLAAFKYPRWIEFVDELPKTSTGKIQRFKLRDSV</sequence>
<dbReference type="GO" id="GO:0016878">
    <property type="term" value="F:acid-thiol ligase activity"/>
    <property type="evidence" value="ECO:0007669"/>
    <property type="project" value="TreeGrafter"/>
</dbReference>
<evidence type="ECO:0000259" key="2">
    <source>
        <dbReference type="Pfam" id="PF00501"/>
    </source>
</evidence>
<dbReference type="GO" id="GO:0005524">
    <property type="term" value="F:ATP binding"/>
    <property type="evidence" value="ECO:0007669"/>
    <property type="project" value="InterPro"/>
</dbReference>
<protein>
    <submittedName>
        <fullName evidence="4">Benzoate-CoA ligase family protein</fullName>
    </submittedName>
</protein>
<accession>A0A6L8W517</accession>
<name>A0A6L8W517_9PROT</name>
<dbReference type="InterPro" id="IPR045851">
    <property type="entry name" value="AMP-bd_C_sf"/>
</dbReference>
<dbReference type="PANTHER" id="PTHR43352:SF1">
    <property type="entry name" value="ANTHRANILATE--COA LIGASE"/>
    <property type="match status" value="1"/>
</dbReference>
<dbReference type="Proteomes" id="UP000476030">
    <property type="component" value="Unassembled WGS sequence"/>
</dbReference>
<feature type="domain" description="AMP-dependent synthetase/ligase" evidence="2">
    <location>
        <begin position="24"/>
        <end position="379"/>
    </location>
</feature>
<dbReference type="GO" id="GO:0016405">
    <property type="term" value="F:CoA-ligase activity"/>
    <property type="evidence" value="ECO:0007669"/>
    <property type="project" value="InterPro"/>
</dbReference>
<dbReference type="Gene3D" id="3.40.50.980">
    <property type="match status" value="1"/>
</dbReference>
<feature type="domain" description="AMP-binding enzyme C-terminal" evidence="3">
    <location>
        <begin position="429"/>
        <end position="507"/>
    </location>
</feature>
<dbReference type="EMBL" id="WTUW01000001">
    <property type="protein sequence ID" value="MZR30216.1"/>
    <property type="molecule type" value="Genomic_DNA"/>
</dbReference>
<dbReference type="InterPro" id="IPR000873">
    <property type="entry name" value="AMP-dep_synth/lig_dom"/>
</dbReference>
<proteinExistence type="predicted"/>
<dbReference type="AlphaFoldDB" id="A0A6L8W517"/>
<dbReference type="NCBIfam" id="TIGR02262">
    <property type="entry name" value="benz_CoA_lig"/>
    <property type="match status" value="1"/>
</dbReference>
<dbReference type="InterPro" id="IPR011957">
    <property type="entry name" value="Benz_CoA_lig"/>
</dbReference>